<dbReference type="InterPro" id="IPR016181">
    <property type="entry name" value="Acyl_CoA_acyltransferase"/>
</dbReference>
<gene>
    <name evidence="2" type="ordered locus">Lcho_1179</name>
</gene>
<dbReference type="AlphaFoldDB" id="B1Y4K9"/>
<feature type="domain" description="BioF2-like acetyltransferase" evidence="1">
    <location>
        <begin position="199"/>
        <end position="326"/>
    </location>
</feature>
<evidence type="ECO:0000313" key="3">
    <source>
        <dbReference type="Proteomes" id="UP000001693"/>
    </source>
</evidence>
<evidence type="ECO:0000259" key="1">
    <source>
        <dbReference type="Pfam" id="PF13480"/>
    </source>
</evidence>
<dbReference type="eggNOG" id="COG5653">
    <property type="taxonomic scope" value="Bacteria"/>
</dbReference>
<dbReference type="RefSeq" id="WP_012346210.1">
    <property type="nucleotide sequence ID" value="NC_010524.1"/>
</dbReference>
<dbReference type="EMBL" id="CP001013">
    <property type="protein sequence ID" value="ACB33448.1"/>
    <property type="molecule type" value="Genomic_DNA"/>
</dbReference>
<keyword evidence="3" id="KW-1185">Reference proteome</keyword>
<dbReference type="HOGENOM" id="CLU_051159_1_0_4"/>
<organism evidence="2 3">
    <name type="scientific">Leptothrix cholodnii (strain ATCC 51168 / LMG 8142 / SP-6)</name>
    <name type="common">Leptothrix discophora (strain SP-6)</name>
    <dbReference type="NCBI Taxonomy" id="395495"/>
    <lineage>
        <taxon>Bacteria</taxon>
        <taxon>Pseudomonadati</taxon>
        <taxon>Pseudomonadota</taxon>
        <taxon>Betaproteobacteria</taxon>
        <taxon>Burkholderiales</taxon>
        <taxon>Sphaerotilaceae</taxon>
        <taxon>Leptothrix</taxon>
    </lineage>
</organism>
<proteinExistence type="predicted"/>
<evidence type="ECO:0000313" key="2">
    <source>
        <dbReference type="EMBL" id="ACB33448.1"/>
    </source>
</evidence>
<dbReference type="KEGG" id="lch:Lcho_1179"/>
<reference evidence="2 3" key="1">
    <citation type="submission" date="2008-03" db="EMBL/GenBank/DDBJ databases">
        <title>Complete sequence of Leptothrix cholodnii SP-6.</title>
        <authorList>
            <consortium name="US DOE Joint Genome Institute"/>
            <person name="Copeland A."/>
            <person name="Lucas S."/>
            <person name="Lapidus A."/>
            <person name="Glavina del Rio T."/>
            <person name="Dalin E."/>
            <person name="Tice H."/>
            <person name="Bruce D."/>
            <person name="Goodwin L."/>
            <person name="Pitluck S."/>
            <person name="Chertkov O."/>
            <person name="Brettin T."/>
            <person name="Detter J.C."/>
            <person name="Han C."/>
            <person name="Kuske C.R."/>
            <person name="Schmutz J."/>
            <person name="Larimer F."/>
            <person name="Land M."/>
            <person name="Hauser L."/>
            <person name="Kyrpides N."/>
            <person name="Lykidis A."/>
            <person name="Emerson D."/>
            <person name="Richardson P."/>
        </authorList>
    </citation>
    <scope>NUCLEOTIDE SEQUENCE [LARGE SCALE GENOMIC DNA]</scope>
    <source>
        <strain evidence="3">ATCC 51168 / LMG 8142 / SP-6</strain>
    </source>
</reference>
<sequence length="411" mass="45156">MNNDLKAIQRVAPQGVNEANLQLRCLRLQDLGPAEIAAWRALDEQALEPNPYLSPQFLLPVMRHLDPKGQIVLAVVESGDPRRRELCALAPLLSTEASRYLPLTHCRLQASLHSFLNGVLVRRTDARRHLEALVDQGRRYMGHGLVLEACRADGPTDALLREIAAERDMRRVEVEAYLRAGMRPADMGEADLAARLPSKAKKLRSCMRKLAKFGEVDFRVWRGAAITDEVIERHLALEHMGWKGDNGSSLRSHRAHEDFFREMARGFAADNRALFAELSVGGRVIASSSNLIAGNVGAAFKIGFDPEFAAMGPGIVCELELMRCAPTVLADVDHVDSGSVAGSYIEDLWPLRRRMAAVCYSTSPVGNLALLAVSQLRSIKRLLRDPLAAPEADDAVATEVRVPAARGVLLD</sequence>
<name>B1Y4K9_LEPCP</name>
<accession>B1Y4K9</accession>
<dbReference type="InterPro" id="IPR038740">
    <property type="entry name" value="BioF2-like_GNAT_dom"/>
</dbReference>
<dbReference type="Proteomes" id="UP000001693">
    <property type="component" value="Chromosome"/>
</dbReference>
<protein>
    <submittedName>
        <fullName evidence="2">Protein involved in cellulose biosynthesis (CelD)-like protein</fullName>
    </submittedName>
</protein>
<dbReference type="STRING" id="395495.Lcho_1179"/>
<dbReference type="SUPFAM" id="SSF55729">
    <property type="entry name" value="Acyl-CoA N-acyltransferases (Nat)"/>
    <property type="match status" value="1"/>
</dbReference>
<dbReference type="OrthoDB" id="209057at2"/>
<dbReference type="Pfam" id="PF13480">
    <property type="entry name" value="Acetyltransf_6"/>
    <property type="match status" value="1"/>
</dbReference>